<evidence type="ECO:0000313" key="3">
    <source>
        <dbReference type="Proteomes" id="UP001342314"/>
    </source>
</evidence>
<feature type="compositionally biased region" description="Low complexity" evidence="1">
    <location>
        <begin position="119"/>
        <end position="139"/>
    </location>
</feature>
<name>A0AAV5GMP4_9BASI</name>
<feature type="compositionally biased region" description="Basic and acidic residues" evidence="1">
    <location>
        <begin position="84"/>
        <end position="99"/>
    </location>
</feature>
<reference evidence="2 3" key="1">
    <citation type="submission" date="2021-12" db="EMBL/GenBank/DDBJ databases">
        <title>High titer production of polyol ester of fatty acids by Rhodotorula paludigena BS15 towards product separation-free biomass refinery.</title>
        <authorList>
            <person name="Mano J."/>
            <person name="Ono H."/>
            <person name="Tanaka T."/>
            <person name="Naito K."/>
            <person name="Sushida H."/>
            <person name="Ike M."/>
            <person name="Tokuyasu K."/>
            <person name="Kitaoka M."/>
        </authorList>
    </citation>
    <scope>NUCLEOTIDE SEQUENCE [LARGE SCALE GENOMIC DNA]</scope>
    <source>
        <strain evidence="2 3">BS15</strain>
    </source>
</reference>
<feature type="compositionally biased region" description="Polar residues" evidence="1">
    <location>
        <begin position="1"/>
        <end position="19"/>
    </location>
</feature>
<accession>A0AAV5GMP4</accession>
<gene>
    <name evidence="2" type="ORF">Rhopal_004183-T1</name>
</gene>
<sequence length="148" mass="14646">MSTTSHSTTGEGKTTTQQVGDKMQSGLDTAKAKVHETVVSAEGKKDEDSTASGATPGTTEGLGGTKSTSQGYNIEGQNAPGQSGREDKTTGEAFKDSAKDTLTGDSTTGNKHEGVQPSGLTTGATDTSGTTTGTTAKGTVDPASVGSA</sequence>
<feature type="region of interest" description="Disordered" evidence="1">
    <location>
        <begin position="1"/>
        <end position="148"/>
    </location>
</feature>
<organism evidence="2 3">
    <name type="scientific">Rhodotorula paludigena</name>
    <dbReference type="NCBI Taxonomy" id="86838"/>
    <lineage>
        <taxon>Eukaryota</taxon>
        <taxon>Fungi</taxon>
        <taxon>Dikarya</taxon>
        <taxon>Basidiomycota</taxon>
        <taxon>Pucciniomycotina</taxon>
        <taxon>Microbotryomycetes</taxon>
        <taxon>Sporidiobolales</taxon>
        <taxon>Sporidiobolaceae</taxon>
        <taxon>Rhodotorula</taxon>
    </lineage>
</organism>
<dbReference type="EMBL" id="BQKY01000008">
    <property type="protein sequence ID" value="GJN91165.1"/>
    <property type="molecule type" value="Genomic_DNA"/>
</dbReference>
<comment type="caution">
    <text evidence="2">The sequence shown here is derived from an EMBL/GenBank/DDBJ whole genome shotgun (WGS) entry which is preliminary data.</text>
</comment>
<keyword evidence="3" id="KW-1185">Reference proteome</keyword>
<protein>
    <submittedName>
        <fullName evidence="2">Uncharacterized protein</fullName>
    </submittedName>
</protein>
<feature type="compositionally biased region" description="Basic and acidic residues" evidence="1">
    <location>
        <begin position="30"/>
        <end position="48"/>
    </location>
</feature>
<dbReference type="Proteomes" id="UP001342314">
    <property type="component" value="Unassembled WGS sequence"/>
</dbReference>
<proteinExistence type="predicted"/>
<dbReference type="AlphaFoldDB" id="A0AAV5GMP4"/>
<evidence type="ECO:0000256" key="1">
    <source>
        <dbReference type="SAM" id="MobiDB-lite"/>
    </source>
</evidence>
<evidence type="ECO:0000313" key="2">
    <source>
        <dbReference type="EMBL" id="GJN91165.1"/>
    </source>
</evidence>
<feature type="compositionally biased region" description="Polar residues" evidence="1">
    <location>
        <begin position="65"/>
        <end position="81"/>
    </location>
</feature>